<dbReference type="SUPFAM" id="SSF81606">
    <property type="entry name" value="PP2C-like"/>
    <property type="match status" value="1"/>
</dbReference>
<accession>A0A3E0HQM8</accession>
<organism evidence="2 3">
    <name type="scientific">Kutzneria buriramensis</name>
    <dbReference type="NCBI Taxonomy" id="1045776"/>
    <lineage>
        <taxon>Bacteria</taxon>
        <taxon>Bacillati</taxon>
        <taxon>Actinomycetota</taxon>
        <taxon>Actinomycetes</taxon>
        <taxon>Pseudonocardiales</taxon>
        <taxon>Pseudonocardiaceae</taxon>
        <taxon>Kutzneria</taxon>
    </lineage>
</organism>
<dbReference type="CDD" id="cd00143">
    <property type="entry name" value="PP2Cc"/>
    <property type="match status" value="1"/>
</dbReference>
<dbReference type="EMBL" id="QUNO01000005">
    <property type="protein sequence ID" value="REH48580.1"/>
    <property type="molecule type" value="Genomic_DNA"/>
</dbReference>
<keyword evidence="3" id="KW-1185">Reference proteome</keyword>
<dbReference type="InterPro" id="IPR001932">
    <property type="entry name" value="PPM-type_phosphatase-like_dom"/>
</dbReference>
<dbReference type="Gene3D" id="3.60.40.10">
    <property type="entry name" value="PPM-type phosphatase domain"/>
    <property type="match status" value="1"/>
</dbReference>
<evidence type="ECO:0000259" key="1">
    <source>
        <dbReference type="PROSITE" id="PS51746"/>
    </source>
</evidence>
<dbReference type="InterPro" id="IPR015655">
    <property type="entry name" value="PP2C"/>
</dbReference>
<protein>
    <submittedName>
        <fullName evidence="2">Protein phosphatase</fullName>
    </submittedName>
</protein>
<comment type="caution">
    <text evidence="2">The sequence shown here is derived from an EMBL/GenBank/DDBJ whole genome shotgun (WGS) entry which is preliminary data.</text>
</comment>
<dbReference type="SMART" id="SM00332">
    <property type="entry name" value="PP2Cc"/>
    <property type="match status" value="1"/>
</dbReference>
<dbReference type="GO" id="GO:0004722">
    <property type="term" value="F:protein serine/threonine phosphatase activity"/>
    <property type="evidence" value="ECO:0007669"/>
    <property type="project" value="InterPro"/>
</dbReference>
<evidence type="ECO:0000313" key="2">
    <source>
        <dbReference type="EMBL" id="REH48580.1"/>
    </source>
</evidence>
<evidence type="ECO:0000313" key="3">
    <source>
        <dbReference type="Proteomes" id="UP000256269"/>
    </source>
</evidence>
<feature type="domain" description="PPM-type phosphatase" evidence="1">
    <location>
        <begin position="11"/>
        <end position="246"/>
    </location>
</feature>
<dbReference type="InterPro" id="IPR036457">
    <property type="entry name" value="PPM-type-like_dom_sf"/>
</dbReference>
<dbReference type="Pfam" id="PF13672">
    <property type="entry name" value="PP2C_2"/>
    <property type="match status" value="1"/>
</dbReference>
<gene>
    <name evidence="2" type="ORF">BCF44_105439</name>
</gene>
<dbReference type="SMART" id="SM00331">
    <property type="entry name" value="PP2C_SIG"/>
    <property type="match status" value="1"/>
</dbReference>
<dbReference type="PROSITE" id="PS51746">
    <property type="entry name" value="PPM_2"/>
    <property type="match status" value="1"/>
</dbReference>
<dbReference type="AlphaFoldDB" id="A0A3E0HQM8"/>
<sequence length="263" mass="27846">MANTSKLRLTAVSRTHPGCLRAYNQDAVHLGEHVLAVADGMGGHAHGEVASAVAVEVLDELETAVAHEKIAENDKTGALAAVVGEVLRRLNDLAARDSGLYGMGTTITALLWNGATVTGAHIGDSRAYRWRAGELVQLTRDHTFVQSLLDGGRITAEEAAVHPRQNLLARAVQTGGSAEPDVFSHRARAGDRYLICSDGLPRVLTDETIAGVLSDVVVPADAVDQLIDLALRGGAPDNVSVLLADVADAPRSGHRKYFWRQSG</sequence>
<dbReference type="Proteomes" id="UP000256269">
    <property type="component" value="Unassembled WGS sequence"/>
</dbReference>
<name>A0A3E0HQM8_9PSEU</name>
<dbReference type="PANTHER" id="PTHR47992">
    <property type="entry name" value="PROTEIN PHOSPHATASE"/>
    <property type="match status" value="1"/>
</dbReference>
<dbReference type="OrthoDB" id="9801841at2"/>
<proteinExistence type="predicted"/>
<reference evidence="2 3" key="1">
    <citation type="submission" date="2018-08" db="EMBL/GenBank/DDBJ databases">
        <title>Genomic Encyclopedia of Archaeal and Bacterial Type Strains, Phase II (KMG-II): from individual species to whole genera.</title>
        <authorList>
            <person name="Goeker M."/>
        </authorList>
    </citation>
    <scope>NUCLEOTIDE SEQUENCE [LARGE SCALE GENOMIC DNA]</scope>
    <source>
        <strain evidence="2 3">DSM 45791</strain>
    </source>
</reference>